<sequence length="345" mass="37290">MAAAVACSPSGSSLIVPPPAEPVSLVLASHDSFNISEDVLAEFEEANNADVVYLALGDAGETLNKLILSKDAPLADVVFGVDNTFLSRALANDLFIPHASSLLDGIADELKLDPEFGLLPVDFGYINLNADKAWFADRGLPLPERLEDLTKPEYAGLLVVQNPATSSPGLAFLLATVSYFGEPEWLDFWSGLLANDVLVTGGWSEAYFDHFTVGSGGVGSRPLVVSYSTSPPADVLYASDGRTEPASVNLNLPLATFRQIEFVGVLQGTQHPDLAKAFVDFMLDVRFQEDIPLNMFVYPVNQAAGLPDLFEQFAEVPADPAPMAPEDIDANRRRWIEEWTSVMLN</sequence>
<comment type="caution">
    <text evidence="2">The sequence shown here is derived from an EMBL/GenBank/DDBJ whole genome shotgun (WGS) entry which is preliminary data.</text>
</comment>
<dbReference type="AlphaFoldDB" id="A0A6B1DTR8"/>
<dbReference type="GO" id="GO:0015888">
    <property type="term" value="P:thiamine transport"/>
    <property type="evidence" value="ECO:0007669"/>
    <property type="project" value="InterPro"/>
</dbReference>
<dbReference type="GO" id="GO:0030976">
    <property type="term" value="F:thiamine pyrophosphate binding"/>
    <property type="evidence" value="ECO:0007669"/>
    <property type="project" value="TreeGrafter"/>
</dbReference>
<dbReference type="PANTHER" id="PTHR30006:SF2">
    <property type="entry name" value="ABC TRANSPORTER SUBSTRATE-BINDING PROTEIN"/>
    <property type="match status" value="1"/>
</dbReference>
<dbReference type="NCBIfam" id="TIGR01254">
    <property type="entry name" value="sfuA"/>
    <property type="match status" value="1"/>
</dbReference>
<reference evidence="2" key="1">
    <citation type="submission" date="2019-09" db="EMBL/GenBank/DDBJ databases">
        <title>Characterisation of the sponge microbiome using genome-centric metagenomics.</title>
        <authorList>
            <person name="Engelberts J.P."/>
            <person name="Robbins S.J."/>
            <person name="De Goeij J.M."/>
            <person name="Aranda M."/>
            <person name="Bell S.C."/>
            <person name="Webster N.S."/>
        </authorList>
    </citation>
    <scope>NUCLEOTIDE SEQUENCE</scope>
    <source>
        <strain evidence="2">SB0662_bin_9</strain>
    </source>
</reference>
<accession>A0A6B1DTR8</accession>
<dbReference type="EMBL" id="VXPY01000087">
    <property type="protein sequence ID" value="MYD91109.1"/>
    <property type="molecule type" value="Genomic_DNA"/>
</dbReference>
<dbReference type="InterPro" id="IPR005948">
    <property type="entry name" value="ThiB-like"/>
</dbReference>
<proteinExistence type="predicted"/>
<evidence type="ECO:0000313" key="2">
    <source>
        <dbReference type="EMBL" id="MYD91109.1"/>
    </source>
</evidence>
<dbReference type="GO" id="GO:0030288">
    <property type="term" value="C:outer membrane-bounded periplasmic space"/>
    <property type="evidence" value="ECO:0007669"/>
    <property type="project" value="TreeGrafter"/>
</dbReference>
<dbReference type="Pfam" id="PF13343">
    <property type="entry name" value="SBP_bac_6"/>
    <property type="match status" value="1"/>
</dbReference>
<organism evidence="2">
    <name type="scientific">Caldilineaceae bacterium SB0662_bin_9</name>
    <dbReference type="NCBI Taxonomy" id="2605258"/>
    <lineage>
        <taxon>Bacteria</taxon>
        <taxon>Bacillati</taxon>
        <taxon>Chloroflexota</taxon>
        <taxon>Caldilineae</taxon>
        <taxon>Caldilineales</taxon>
        <taxon>Caldilineaceae</taxon>
    </lineage>
</organism>
<evidence type="ECO:0000256" key="1">
    <source>
        <dbReference type="ARBA" id="ARBA00022729"/>
    </source>
</evidence>
<dbReference type="SUPFAM" id="SSF53850">
    <property type="entry name" value="Periplasmic binding protein-like II"/>
    <property type="match status" value="1"/>
</dbReference>
<gene>
    <name evidence="2" type="ORF">F4Y08_12365</name>
</gene>
<keyword evidence="1" id="KW-0732">Signal</keyword>
<dbReference type="Gene3D" id="3.40.190.10">
    <property type="entry name" value="Periplasmic binding protein-like II"/>
    <property type="match status" value="2"/>
</dbReference>
<dbReference type="PANTHER" id="PTHR30006">
    <property type="entry name" value="THIAMINE-BINDING PERIPLASMIC PROTEIN-RELATED"/>
    <property type="match status" value="1"/>
</dbReference>
<protein>
    <submittedName>
        <fullName evidence="2">Thiamine ABC transporter substrate-binding protein</fullName>
    </submittedName>
</protein>
<dbReference type="CDD" id="cd13545">
    <property type="entry name" value="PBP2_TbpA"/>
    <property type="match status" value="1"/>
</dbReference>
<dbReference type="GO" id="GO:0030975">
    <property type="term" value="F:thiamine binding"/>
    <property type="evidence" value="ECO:0007669"/>
    <property type="project" value="InterPro"/>
</dbReference>
<name>A0A6B1DTR8_9CHLR</name>